<proteinExistence type="predicted"/>
<protein>
    <recommendedName>
        <fullName evidence="4">SAF domain-containing protein</fullName>
    </recommendedName>
</protein>
<evidence type="ECO:0008006" key="4">
    <source>
        <dbReference type="Google" id="ProtNLM"/>
    </source>
</evidence>
<reference evidence="3" key="1">
    <citation type="journal article" date="2019" name="Int. J. Syst. Evol. Microbiol.">
        <title>The Global Catalogue of Microorganisms (GCM) 10K type strain sequencing project: providing services to taxonomists for standard genome sequencing and annotation.</title>
        <authorList>
            <consortium name="The Broad Institute Genomics Platform"/>
            <consortium name="The Broad Institute Genome Sequencing Center for Infectious Disease"/>
            <person name="Wu L."/>
            <person name="Ma J."/>
        </authorList>
    </citation>
    <scope>NUCLEOTIDE SEQUENCE [LARGE SCALE GENOMIC DNA]</scope>
    <source>
        <strain evidence="3">NBRC 108730</strain>
    </source>
</reference>
<feature type="region of interest" description="Disordered" evidence="1">
    <location>
        <begin position="147"/>
        <end position="185"/>
    </location>
</feature>
<dbReference type="EMBL" id="BSUZ01000001">
    <property type="protein sequence ID" value="GMA85858.1"/>
    <property type="molecule type" value="Genomic_DNA"/>
</dbReference>
<evidence type="ECO:0000313" key="2">
    <source>
        <dbReference type="EMBL" id="GMA85858.1"/>
    </source>
</evidence>
<keyword evidence="3" id="KW-1185">Reference proteome</keyword>
<accession>A0ABQ6JCH1</accession>
<dbReference type="Proteomes" id="UP001157017">
    <property type="component" value="Unassembled WGS sequence"/>
</dbReference>
<evidence type="ECO:0000256" key="1">
    <source>
        <dbReference type="SAM" id="MobiDB-lite"/>
    </source>
</evidence>
<sequence>MLLVGLLAVGLGLLGYSVAAASSVRQVTDDRTAVLAGAHATGEVEVSWLLDPGAARLPPATDDDGGFDPTIVSGPAGFQPVAGVRVPPLPGGTTIVWRARTTVPPEYGNLDLLVVDPDRFAQAAAWGTGPEWPPPARCCRAWPAPTTTSPPAGCAAPPRRCRSSASATCCSGRATPPPSRPRRAT</sequence>
<gene>
    <name evidence="2" type="ORF">GCM10025868_11080</name>
</gene>
<name>A0ABQ6JCH1_9ACTN</name>
<organism evidence="2 3">
    <name type="scientific">Angustibacter aerolatus</name>
    <dbReference type="NCBI Taxonomy" id="1162965"/>
    <lineage>
        <taxon>Bacteria</taxon>
        <taxon>Bacillati</taxon>
        <taxon>Actinomycetota</taxon>
        <taxon>Actinomycetes</taxon>
        <taxon>Kineosporiales</taxon>
        <taxon>Kineosporiaceae</taxon>
    </lineage>
</organism>
<comment type="caution">
    <text evidence="2">The sequence shown here is derived from an EMBL/GenBank/DDBJ whole genome shotgun (WGS) entry which is preliminary data.</text>
</comment>
<evidence type="ECO:0000313" key="3">
    <source>
        <dbReference type="Proteomes" id="UP001157017"/>
    </source>
</evidence>
<feature type="compositionally biased region" description="Low complexity" evidence="1">
    <location>
        <begin position="147"/>
        <end position="174"/>
    </location>
</feature>